<feature type="transmembrane region" description="Helical" evidence="1">
    <location>
        <begin position="109"/>
        <end position="129"/>
    </location>
</feature>
<comment type="caution">
    <text evidence="2">The sequence shown here is derived from an EMBL/GenBank/DDBJ whole genome shotgun (WGS) entry which is preliminary data.</text>
</comment>
<feature type="transmembrane region" description="Helical" evidence="1">
    <location>
        <begin position="255"/>
        <end position="274"/>
    </location>
</feature>
<reference evidence="2 3" key="1">
    <citation type="submission" date="2011-08" db="EMBL/GenBank/DDBJ databases">
        <authorList>
            <person name="Liu Z.J."/>
            <person name="Shi F.L."/>
            <person name="Lu J.Q."/>
            <person name="Li M."/>
            <person name="Wang Z.L."/>
        </authorList>
    </citation>
    <scope>NUCLEOTIDE SEQUENCE [LARGE SCALE GENOMIC DNA]</scope>
    <source>
        <strain evidence="2 3">USNM 41457</strain>
    </source>
</reference>
<keyword evidence="1" id="KW-0812">Transmembrane</keyword>
<dbReference type="AlphaFoldDB" id="J8ZSZ0"/>
<keyword evidence="1" id="KW-0472">Membrane</keyword>
<feature type="transmembrane region" description="Helical" evidence="1">
    <location>
        <begin position="166"/>
        <end position="184"/>
    </location>
</feature>
<dbReference type="HOGENOM" id="CLU_882852_0_0_1"/>
<gene>
    <name evidence="2" type="ORF">EDEG_02823</name>
</gene>
<dbReference type="InParanoid" id="J8ZSZ0"/>
<proteinExistence type="predicted"/>
<sequence>MLRRKNLVEQESPQAVALRKLFIGLNFVDFVLIIFGIRESEILREDYILFLFVPFMTIMLIQSSLFFLISDAITRKDSHGLYTYQFFLLYNVVTKTLLSFQIIEIRTKNVVGAVSIMASAALNFITLWLSQWAIISFPELFRGVITFRIEYGPILKKKTTRTRMLVFLRIVCLIYGIKFIFWFSDPLNMIWLATRLIHLSAFFIHFIYLGIYLRYEGVSARLWQIFMINVVCIVDFLVIIAILTKILNAFQGEPYILFNNVALIIVLQTYVLILKNDMTTFGNLDITVIPHTENVRYLTYQIKETPKFIYLDDEF</sequence>
<keyword evidence="3" id="KW-1185">Reference proteome</keyword>
<evidence type="ECO:0000256" key="1">
    <source>
        <dbReference type="SAM" id="Phobius"/>
    </source>
</evidence>
<feature type="transmembrane region" description="Helical" evidence="1">
    <location>
        <begin position="225"/>
        <end position="243"/>
    </location>
</feature>
<accession>J8ZSZ0</accession>
<reference evidence="3" key="2">
    <citation type="submission" date="2015-07" db="EMBL/GenBank/DDBJ databases">
        <title>Contrasting host-pathogen interactions and genome evolution in two generalist and specialist microsporidian pathogens of mosquitoes.</title>
        <authorList>
            <consortium name="The Broad Institute Genomics Platform"/>
            <consortium name="The Broad Institute Genome Sequencing Center for Infectious Disease"/>
            <person name="Cuomo C.A."/>
            <person name="Sanscrainte N.D."/>
            <person name="Goldberg J.M."/>
            <person name="Heiman D."/>
            <person name="Young S."/>
            <person name="Zeng Q."/>
            <person name="Becnel J.J."/>
            <person name="Birren B.W."/>
        </authorList>
    </citation>
    <scope>NUCLEOTIDE SEQUENCE [LARGE SCALE GENOMIC DNA]</scope>
    <source>
        <strain evidence="3">USNM 41457</strain>
    </source>
</reference>
<organism evidence="2 3">
    <name type="scientific">Edhazardia aedis (strain USNM 41457)</name>
    <name type="common">Microsporidian parasite</name>
    <dbReference type="NCBI Taxonomy" id="1003232"/>
    <lineage>
        <taxon>Eukaryota</taxon>
        <taxon>Fungi</taxon>
        <taxon>Fungi incertae sedis</taxon>
        <taxon>Microsporidia</taxon>
        <taxon>Edhazardia</taxon>
    </lineage>
</organism>
<dbReference type="Proteomes" id="UP000003163">
    <property type="component" value="Unassembled WGS sequence"/>
</dbReference>
<feature type="transmembrane region" description="Helical" evidence="1">
    <location>
        <begin position="21"/>
        <end position="37"/>
    </location>
</feature>
<evidence type="ECO:0000313" key="3">
    <source>
        <dbReference type="Proteomes" id="UP000003163"/>
    </source>
</evidence>
<feature type="transmembrane region" description="Helical" evidence="1">
    <location>
        <begin position="190"/>
        <end position="213"/>
    </location>
</feature>
<dbReference type="EMBL" id="AFBI03000056">
    <property type="protein sequence ID" value="EJW02783.1"/>
    <property type="molecule type" value="Genomic_DNA"/>
</dbReference>
<feature type="transmembrane region" description="Helical" evidence="1">
    <location>
        <begin position="49"/>
        <end position="69"/>
    </location>
</feature>
<keyword evidence="1" id="KW-1133">Transmembrane helix</keyword>
<feature type="transmembrane region" description="Helical" evidence="1">
    <location>
        <begin position="81"/>
        <end position="103"/>
    </location>
</feature>
<protein>
    <submittedName>
        <fullName evidence="2">Uncharacterized protein</fullName>
    </submittedName>
</protein>
<dbReference type="VEuPathDB" id="MicrosporidiaDB:EDEG_02823"/>
<name>J8ZSZ0_EDHAE</name>
<evidence type="ECO:0000313" key="2">
    <source>
        <dbReference type="EMBL" id="EJW02783.1"/>
    </source>
</evidence>